<evidence type="ECO:0000313" key="4">
    <source>
        <dbReference type="Proteomes" id="UP000290439"/>
    </source>
</evidence>
<dbReference type="RefSeq" id="WP_130917655.1">
    <property type="nucleotide sequence ID" value="NZ_LR215973.1"/>
</dbReference>
<name>A0A4U8W4J7_9NOCA</name>
<keyword evidence="2" id="KW-1133">Transmembrane helix</keyword>
<dbReference type="EMBL" id="LR215973">
    <property type="protein sequence ID" value="VFA99444.1"/>
    <property type="molecule type" value="Genomic_DNA"/>
</dbReference>
<feature type="compositionally biased region" description="Basic and acidic residues" evidence="1">
    <location>
        <begin position="46"/>
        <end position="57"/>
    </location>
</feature>
<sequence>MNVMTIIAIALIAIGLLVTIAIFIRKPAEHRRAHVTVAELQARLADEAGPEHARAESPESAAESGATAAGFEPAAPDVRDRTTPDAIGPARTDEETAGTDEQARAHADEQAPADTGPQALGGTAPAQTPIAEQAPTEPSADADRLTETQPAEDTTHKPDAG</sequence>
<gene>
    <name evidence="3" type="ORF">NCTC10797_03227</name>
</gene>
<evidence type="ECO:0000256" key="1">
    <source>
        <dbReference type="SAM" id="MobiDB-lite"/>
    </source>
</evidence>
<keyword evidence="2" id="KW-0812">Transmembrane</keyword>
<accession>A0A4U8W4J7</accession>
<feature type="compositionally biased region" description="Low complexity" evidence="1">
    <location>
        <begin position="58"/>
        <end position="69"/>
    </location>
</feature>
<feature type="transmembrane region" description="Helical" evidence="2">
    <location>
        <begin position="6"/>
        <end position="24"/>
    </location>
</feature>
<dbReference type="Proteomes" id="UP000290439">
    <property type="component" value="Chromosome"/>
</dbReference>
<evidence type="ECO:0000256" key="2">
    <source>
        <dbReference type="SAM" id="Phobius"/>
    </source>
</evidence>
<protein>
    <submittedName>
        <fullName evidence="3">Uncharacterized protein</fullName>
    </submittedName>
</protein>
<reference evidence="3 4" key="1">
    <citation type="submission" date="2019-02" db="EMBL/GenBank/DDBJ databases">
        <authorList>
            <consortium name="Pathogen Informatics"/>
        </authorList>
    </citation>
    <scope>NUCLEOTIDE SEQUENCE [LARGE SCALE GENOMIC DNA]</scope>
    <source>
        <strain evidence="3 4">3012STDY6756504</strain>
    </source>
</reference>
<proteinExistence type="predicted"/>
<dbReference type="AlphaFoldDB" id="A0A4U8W4J7"/>
<evidence type="ECO:0000313" key="3">
    <source>
        <dbReference type="EMBL" id="VFA99444.1"/>
    </source>
</evidence>
<keyword evidence="2" id="KW-0472">Membrane</keyword>
<organism evidence="3 4">
    <name type="scientific">Nocardia cyriacigeorgica</name>
    <dbReference type="NCBI Taxonomy" id="135487"/>
    <lineage>
        <taxon>Bacteria</taxon>
        <taxon>Bacillati</taxon>
        <taxon>Actinomycetota</taxon>
        <taxon>Actinomycetes</taxon>
        <taxon>Mycobacteriales</taxon>
        <taxon>Nocardiaceae</taxon>
        <taxon>Nocardia</taxon>
    </lineage>
</organism>
<feature type="region of interest" description="Disordered" evidence="1">
    <location>
        <begin position="46"/>
        <end position="161"/>
    </location>
</feature>